<organism evidence="2 4">
    <name type="scientific">Cucumis melo var. makuwa</name>
    <name type="common">Oriental melon</name>
    <dbReference type="NCBI Taxonomy" id="1194695"/>
    <lineage>
        <taxon>Eukaryota</taxon>
        <taxon>Viridiplantae</taxon>
        <taxon>Streptophyta</taxon>
        <taxon>Embryophyta</taxon>
        <taxon>Tracheophyta</taxon>
        <taxon>Spermatophyta</taxon>
        <taxon>Magnoliopsida</taxon>
        <taxon>eudicotyledons</taxon>
        <taxon>Gunneridae</taxon>
        <taxon>Pentapetalae</taxon>
        <taxon>rosids</taxon>
        <taxon>fabids</taxon>
        <taxon>Cucurbitales</taxon>
        <taxon>Cucurbitaceae</taxon>
        <taxon>Benincaseae</taxon>
        <taxon>Cucumis</taxon>
    </lineage>
</organism>
<protein>
    <recommendedName>
        <fullName evidence="5">DNA-directed RNA polymerase I subunit RPA1-like</fullName>
    </recommendedName>
</protein>
<evidence type="ECO:0000313" key="1">
    <source>
        <dbReference type="EMBL" id="KAA0039650.1"/>
    </source>
</evidence>
<dbReference type="EMBL" id="SSTE01018396">
    <property type="protein sequence ID" value="KAA0039650.1"/>
    <property type="molecule type" value="Genomic_DNA"/>
</dbReference>
<proteinExistence type="predicted"/>
<dbReference type="Proteomes" id="UP000321393">
    <property type="component" value="Unassembled WGS sequence"/>
</dbReference>
<dbReference type="Proteomes" id="UP000321947">
    <property type="component" value="Unassembled WGS sequence"/>
</dbReference>
<reference evidence="3 4" key="1">
    <citation type="submission" date="2019-08" db="EMBL/GenBank/DDBJ databases">
        <title>Draft genome sequences of two oriental melons (Cucumis melo L. var makuwa).</title>
        <authorList>
            <person name="Kwon S.-Y."/>
        </authorList>
    </citation>
    <scope>NUCLEOTIDE SEQUENCE [LARGE SCALE GENOMIC DNA]</scope>
    <source>
        <strain evidence="4">cv. Chang Bougi</strain>
        <strain evidence="3">cv. SW 3</strain>
        <tissue evidence="2">Leaf</tissue>
    </source>
</reference>
<evidence type="ECO:0008006" key="5">
    <source>
        <dbReference type="Google" id="ProtNLM"/>
    </source>
</evidence>
<sequence>MHHSSPRSRIHIPLASSVNNTSLLARPGILPSPGPGIHFQPMSCKLPRISTSVLKQQTYTSHSELFSHFNRTPTSSLHSLRLGIKELTYKFSGSAAGLFGDSFPFLGVDSIEGHNRELGKGFPTTGPRIEAGNVVIHRGLHVTRPLVVACVLSGVRSCFRIDPDAGCSVRGSHWPRHLSRSLVGEGRCLNLLSDWQSLWRSCNMNVVECALRICASFGSTRLIRASFGSTRLICASFGSTRLMCASFGSTRLICASFGSTRLICAFYGTTRLLCRVRAQRGADPREAGRTRKGHMDASGFLIASADVFC</sequence>
<accession>A0A5D3B9C6</accession>
<evidence type="ECO:0000313" key="2">
    <source>
        <dbReference type="EMBL" id="TYJ95534.1"/>
    </source>
</evidence>
<dbReference type="AlphaFoldDB" id="A0A5D3B9C6"/>
<gene>
    <name evidence="2" type="ORF">E5676_scaffold767G00250</name>
    <name evidence="1" type="ORF">E6C27_scaffold744G001360</name>
</gene>
<dbReference type="EMBL" id="SSTD01020139">
    <property type="protein sequence ID" value="TYJ95534.1"/>
    <property type="molecule type" value="Genomic_DNA"/>
</dbReference>
<name>A0A5D3B9C6_CUCMM</name>
<evidence type="ECO:0000313" key="4">
    <source>
        <dbReference type="Proteomes" id="UP000321947"/>
    </source>
</evidence>
<comment type="caution">
    <text evidence="2">The sequence shown here is derived from an EMBL/GenBank/DDBJ whole genome shotgun (WGS) entry which is preliminary data.</text>
</comment>
<evidence type="ECO:0000313" key="3">
    <source>
        <dbReference type="Proteomes" id="UP000321393"/>
    </source>
</evidence>